<keyword evidence="3" id="KW-1185">Reference proteome</keyword>
<reference evidence="2 3" key="1">
    <citation type="journal article" date="2023" name="Plants (Basel)">
        <title>Bridging the Gap: Combining Genomics and Transcriptomics Approaches to Understand Stylosanthes scabra, an Orphan Legume from the Brazilian Caatinga.</title>
        <authorList>
            <person name="Ferreira-Neto J.R.C."/>
            <person name="da Silva M.D."/>
            <person name="Binneck E."/>
            <person name="de Melo N.F."/>
            <person name="da Silva R.H."/>
            <person name="de Melo A.L.T.M."/>
            <person name="Pandolfi V."/>
            <person name="Bustamante F.O."/>
            <person name="Brasileiro-Vidal A.C."/>
            <person name="Benko-Iseppon A.M."/>
        </authorList>
    </citation>
    <scope>NUCLEOTIDE SEQUENCE [LARGE SCALE GENOMIC DNA]</scope>
    <source>
        <tissue evidence="2">Leaves</tissue>
    </source>
</reference>
<organism evidence="2 3">
    <name type="scientific">Stylosanthes scabra</name>
    <dbReference type="NCBI Taxonomy" id="79078"/>
    <lineage>
        <taxon>Eukaryota</taxon>
        <taxon>Viridiplantae</taxon>
        <taxon>Streptophyta</taxon>
        <taxon>Embryophyta</taxon>
        <taxon>Tracheophyta</taxon>
        <taxon>Spermatophyta</taxon>
        <taxon>Magnoliopsida</taxon>
        <taxon>eudicotyledons</taxon>
        <taxon>Gunneridae</taxon>
        <taxon>Pentapetalae</taxon>
        <taxon>rosids</taxon>
        <taxon>fabids</taxon>
        <taxon>Fabales</taxon>
        <taxon>Fabaceae</taxon>
        <taxon>Papilionoideae</taxon>
        <taxon>50 kb inversion clade</taxon>
        <taxon>dalbergioids sensu lato</taxon>
        <taxon>Dalbergieae</taxon>
        <taxon>Pterocarpus clade</taxon>
        <taxon>Stylosanthes</taxon>
    </lineage>
</organism>
<dbReference type="EMBL" id="JASCZI010000014">
    <property type="protein sequence ID" value="MED6106700.1"/>
    <property type="molecule type" value="Genomic_DNA"/>
</dbReference>
<gene>
    <name evidence="2" type="ORF">PIB30_006644</name>
</gene>
<protein>
    <submittedName>
        <fullName evidence="2">Uncharacterized protein</fullName>
    </submittedName>
</protein>
<evidence type="ECO:0000313" key="2">
    <source>
        <dbReference type="EMBL" id="MED6106700.1"/>
    </source>
</evidence>
<feature type="compositionally biased region" description="Basic residues" evidence="1">
    <location>
        <begin position="127"/>
        <end position="141"/>
    </location>
</feature>
<dbReference type="Proteomes" id="UP001341840">
    <property type="component" value="Unassembled WGS sequence"/>
</dbReference>
<proteinExistence type="predicted"/>
<evidence type="ECO:0000313" key="3">
    <source>
        <dbReference type="Proteomes" id="UP001341840"/>
    </source>
</evidence>
<comment type="caution">
    <text evidence="2">The sequence shown here is derived from an EMBL/GenBank/DDBJ whole genome shotgun (WGS) entry which is preliminary data.</text>
</comment>
<sequence>MRGSKEGNTDVVHSIVSEVEGLASGTRSVGTTTDGIVDIVGVVSREALDDVIKHPEGSRIEPREDPSDIVGRLATRKKGLQQGAASTVADGGVKGGRRKRANPGKPSILEPGNLDQLLNSEVASKSASKRAGSRRGKKNTGKKTTSEKKPLKRKLEYGKGLFEWEDYVPSPPVERSPFFVRLEKSAFMTGAELPEFMQMYFRPPQDMKLDAIEMAVAAYIFGQGLDTREVLYPQERVQGDREAFWSLRPGQDVYDDVLNLVAKDL</sequence>
<accession>A0ABU6Q5A1</accession>
<name>A0ABU6Q5A1_9FABA</name>
<evidence type="ECO:0000256" key="1">
    <source>
        <dbReference type="SAM" id="MobiDB-lite"/>
    </source>
</evidence>
<feature type="region of interest" description="Disordered" evidence="1">
    <location>
        <begin position="76"/>
        <end position="150"/>
    </location>
</feature>